<evidence type="ECO:0000313" key="4">
    <source>
        <dbReference type="EMBL" id="KKN16173.1"/>
    </source>
</evidence>
<dbReference type="Pfam" id="PF12327">
    <property type="entry name" value="FtsZ_C"/>
    <property type="match status" value="1"/>
</dbReference>
<sequence length="95" mass="10092">AINNPLLQPDTSQVKRCLVSVSGDHTLSLSKIDKVISTISNEIPEEAQLKFGVQNNPNLGSKVKIMVLANGPVSPFVRAAVDSVTDSSPLSIFGF</sequence>
<reference evidence="4" key="1">
    <citation type="journal article" date="2015" name="Nature">
        <title>Complex archaea that bridge the gap between prokaryotes and eukaryotes.</title>
        <authorList>
            <person name="Spang A."/>
            <person name="Saw J.H."/>
            <person name="Jorgensen S.L."/>
            <person name="Zaremba-Niedzwiedzka K."/>
            <person name="Martijn J."/>
            <person name="Lind A.E."/>
            <person name="van Eijk R."/>
            <person name="Schleper C."/>
            <person name="Guy L."/>
            <person name="Ettema T.J."/>
        </authorList>
    </citation>
    <scope>NUCLEOTIDE SEQUENCE</scope>
</reference>
<dbReference type="InterPro" id="IPR037103">
    <property type="entry name" value="Tubulin/FtsZ-like_C"/>
</dbReference>
<dbReference type="EMBL" id="LAZR01003641">
    <property type="protein sequence ID" value="KKN16173.1"/>
    <property type="molecule type" value="Genomic_DNA"/>
</dbReference>
<dbReference type="Gene3D" id="3.30.1330.20">
    <property type="entry name" value="Tubulin/FtsZ, C-terminal domain"/>
    <property type="match status" value="1"/>
</dbReference>
<dbReference type="AlphaFoldDB" id="A0A0F9RFZ5"/>
<evidence type="ECO:0000256" key="1">
    <source>
        <dbReference type="ARBA" id="ARBA00022741"/>
    </source>
</evidence>
<name>A0A0F9RFZ5_9ZZZZ</name>
<evidence type="ECO:0000256" key="2">
    <source>
        <dbReference type="ARBA" id="ARBA00023134"/>
    </source>
</evidence>
<dbReference type="InterPro" id="IPR024757">
    <property type="entry name" value="FtsZ_C"/>
</dbReference>
<proteinExistence type="predicted"/>
<comment type="caution">
    <text evidence="4">The sequence shown here is derived from an EMBL/GenBank/DDBJ whole genome shotgun (WGS) entry which is preliminary data.</text>
</comment>
<feature type="non-terminal residue" evidence="4">
    <location>
        <position position="1"/>
    </location>
</feature>
<dbReference type="GO" id="GO:0005525">
    <property type="term" value="F:GTP binding"/>
    <property type="evidence" value="ECO:0007669"/>
    <property type="project" value="UniProtKB-KW"/>
</dbReference>
<dbReference type="SUPFAM" id="SSF55307">
    <property type="entry name" value="Tubulin C-terminal domain-like"/>
    <property type="match status" value="1"/>
</dbReference>
<evidence type="ECO:0000259" key="3">
    <source>
        <dbReference type="Pfam" id="PF12327"/>
    </source>
</evidence>
<keyword evidence="2" id="KW-0342">GTP-binding</keyword>
<dbReference type="InterPro" id="IPR008280">
    <property type="entry name" value="Tub_FtsZ_C"/>
</dbReference>
<keyword evidence="1" id="KW-0547">Nucleotide-binding</keyword>
<gene>
    <name evidence="4" type="ORF">LCGC14_0978660</name>
</gene>
<protein>
    <recommendedName>
        <fullName evidence="3">Cell division protein FtsZ C-terminal domain-containing protein</fullName>
    </recommendedName>
</protein>
<accession>A0A0F9RFZ5</accession>
<feature type="domain" description="Cell division protein FtsZ C-terminal" evidence="3">
    <location>
        <begin position="1"/>
        <end position="71"/>
    </location>
</feature>
<organism evidence="4">
    <name type="scientific">marine sediment metagenome</name>
    <dbReference type="NCBI Taxonomy" id="412755"/>
    <lineage>
        <taxon>unclassified sequences</taxon>
        <taxon>metagenomes</taxon>
        <taxon>ecological metagenomes</taxon>
    </lineage>
</organism>